<protein>
    <submittedName>
        <fullName evidence="2">HNH endonuclease</fullName>
    </submittedName>
</protein>
<accession>A0A7Z2VSF6</accession>
<dbReference type="InterPro" id="IPR003615">
    <property type="entry name" value="HNH_nuc"/>
</dbReference>
<dbReference type="InterPro" id="IPR052892">
    <property type="entry name" value="NA-targeting_endonuclease"/>
</dbReference>
<name>A0A7Z2VSF6_9BACL</name>
<dbReference type="Pfam" id="PF14279">
    <property type="entry name" value="HNH_5"/>
    <property type="match status" value="1"/>
</dbReference>
<proteinExistence type="predicted"/>
<dbReference type="InterPro" id="IPR029471">
    <property type="entry name" value="HNH_5"/>
</dbReference>
<evidence type="ECO:0000313" key="3">
    <source>
        <dbReference type="Proteomes" id="UP000502248"/>
    </source>
</evidence>
<keyword evidence="2" id="KW-0540">Nuclease</keyword>
<dbReference type="GO" id="GO:0004519">
    <property type="term" value="F:endonuclease activity"/>
    <property type="evidence" value="ECO:0007669"/>
    <property type="project" value="UniProtKB-KW"/>
</dbReference>
<keyword evidence="2" id="KW-0378">Hydrolase</keyword>
<dbReference type="PANTHER" id="PTHR33877">
    <property type="entry name" value="SLL1193 PROTEIN"/>
    <property type="match status" value="1"/>
</dbReference>
<dbReference type="Gene3D" id="1.10.30.50">
    <property type="match status" value="1"/>
</dbReference>
<dbReference type="AlphaFoldDB" id="A0A7Z2VSF6"/>
<sequence length="115" mass="13313">MRGKTDNGRSYYQEIEPELAKILVRENAAYVVNRHTIRRIYSNREFRKLILTRDGHACYFCGQYGDTIDHLLPRAKGGHTTPVNCVCACNECNHSKADRDLEEFTESIARTFRSE</sequence>
<dbReference type="EMBL" id="CP051680">
    <property type="protein sequence ID" value="QJD88217.1"/>
    <property type="molecule type" value="Genomic_DNA"/>
</dbReference>
<organism evidence="2 3">
    <name type="scientific">Cohnella herbarum</name>
    <dbReference type="NCBI Taxonomy" id="2728023"/>
    <lineage>
        <taxon>Bacteria</taxon>
        <taxon>Bacillati</taxon>
        <taxon>Bacillota</taxon>
        <taxon>Bacilli</taxon>
        <taxon>Bacillales</taxon>
        <taxon>Paenibacillaceae</taxon>
        <taxon>Cohnella</taxon>
    </lineage>
</organism>
<dbReference type="KEGG" id="cheb:HH215_17845"/>
<feature type="domain" description="HNH nuclease" evidence="1">
    <location>
        <begin position="45"/>
        <end position="94"/>
    </location>
</feature>
<evidence type="ECO:0000313" key="2">
    <source>
        <dbReference type="EMBL" id="QJD88217.1"/>
    </source>
</evidence>
<reference evidence="2 3" key="1">
    <citation type="submission" date="2020-04" db="EMBL/GenBank/DDBJ databases">
        <title>Genome sequencing of novel species.</title>
        <authorList>
            <person name="Heo J."/>
            <person name="Kim S.-J."/>
            <person name="Kim J.-S."/>
            <person name="Hong S.-B."/>
            <person name="Kwon S.-W."/>
        </authorList>
    </citation>
    <scope>NUCLEOTIDE SEQUENCE [LARGE SCALE GENOMIC DNA]</scope>
    <source>
        <strain evidence="2 3">MFER-1</strain>
    </source>
</reference>
<dbReference type="SMART" id="SM00507">
    <property type="entry name" value="HNHc"/>
    <property type="match status" value="1"/>
</dbReference>
<keyword evidence="3" id="KW-1185">Reference proteome</keyword>
<gene>
    <name evidence="2" type="ORF">HH215_17845</name>
</gene>
<evidence type="ECO:0000259" key="1">
    <source>
        <dbReference type="SMART" id="SM00507"/>
    </source>
</evidence>
<keyword evidence="2" id="KW-0255">Endonuclease</keyword>
<dbReference type="CDD" id="cd00085">
    <property type="entry name" value="HNHc"/>
    <property type="match status" value="1"/>
</dbReference>
<dbReference type="PANTHER" id="PTHR33877:SF2">
    <property type="entry name" value="OS07G0170200 PROTEIN"/>
    <property type="match status" value="1"/>
</dbReference>
<dbReference type="Proteomes" id="UP000502248">
    <property type="component" value="Chromosome"/>
</dbReference>